<dbReference type="OrthoDB" id="5348779at2759"/>
<sequence>MGKIERKSLKGSKSTDKPKGNKTEKPPRQGSTEAVDPRNFTSFREDQKDWSWDNLPAILYQFKPTKEDEKKEREPPKTKLLGGKWVRDIEILPDHISSDVEEFRVEAWMRLDRRIHLQDIIDRMHKDFAIERNALQQRNVRFRKVFHVIAWSSGNKISCQLEQNVLKRMSEQGIDPTLNSTRGLTPGLINPELGEAGGRIALPGNYGPERRGYRGPRAPKKKRDVAKTEEDADTDALDPATPIREYLPLTPPRPCQVPRSPSPIPSSPVPLSPAFSSPPLSPVLSPVSSPDPNNIDSPLDETLYDGDLCPCNFDFLFKGESRQGLDWLRPCEEELSGLRKDVPKDLKARHRPQMKRQHKAFKNALPFCNTDSLYAKFASKFDLDDMINVVPISRTTAPPLPNPLFPSLVCEPMTLRPVCRPRPTNEGVLKWIYDVALNEYYAGQKFLFEMPYVEGVM</sequence>
<feature type="region of interest" description="Disordered" evidence="1">
    <location>
        <begin position="1"/>
        <end position="40"/>
    </location>
</feature>
<feature type="compositionally biased region" description="Low complexity" evidence="1">
    <location>
        <begin position="272"/>
        <end position="290"/>
    </location>
</feature>
<protein>
    <submittedName>
        <fullName evidence="2">Uncharacterized protein</fullName>
    </submittedName>
</protein>
<comment type="caution">
    <text evidence="2">The sequence shown here is derived from an EMBL/GenBank/DDBJ whole genome shotgun (WGS) entry which is preliminary data.</text>
</comment>
<dbReference type="AlphaFoldDB" id="A0A2I1CGW0"/>
<feature type="region of interest" description="Disordered" evidence="1">
    <location>
        <begin position="177"/>
        <end position="293"/>
    </location>
</feature>
<accession>A0A2I1CGW0</accession>
<feature type="compositionally biased region" description="Basic residues" evidence="1">
    <location>
        <begin position="213"/>
        <end position="224"/>
    </location>
</feature>
<dbReference type="VEuPathDB" id="FungiDB:P174DRAFT_510016"/>
<dbReference type="OMA" id="NEYYAGQ"/>
<proteinExistence type="predicted"/>
<feature type="compositionally biased region" description="Basic and acidic residues" evidence="1">
    <location>
        <begin position="1"/>
        <end position="27"/>
    </location>
</feature>
<name>A0A2I1CGW0_ASPN1</name>
<dbReference type="RefSeq" id="XP_024685454.1">
    <property type="nucleotide sequence ID" value="XM_024831626.1"/>
</dbReference>
<feature type="compositionally biased region" description="Pro residues" evidence="1">
    <location>
        <begin position="249"/>
        <end position="271"/>
    </location>
</feature>
<evidence type="ECO:0000313" key="2">
    <source>
        <dbReference type="EMBL" id="PKX96859.1"/>
    </source>
</evidence>
<organism evidence="2 3">
    <name type="scientific">Aspergillus novofumigatus (strain IBT 16806)</name>
    <dbReference type="NCBI Taxonomy" id="1392255"/>
    <lineage>
        <taxon>Eukaryota</taxon>
        <taxon>Fungi</taxon>
        <taxon>Dikarya</taxon>
        <taxon>Ascomycota</taxon>
        <taxon>Pezizomycotina</taxon>
        <taxon>Eurotiomycetes</taxon>
        <taxon>Eurotiomycetidae</taxon>
        <taxon>Eurotiales</taxon>
        <taxon>Aspergillaceae</taxon>
        <taxon>Aspergillus</taxon>
        <taxon>Aspergillus subgen. Fumigati</taxon>
    </lineage>
</organism>
<dbReference type="Proteomes" id="UP000234474">
    <property type="component" value="Unassembled WGS sequence"/>
</dbReference>
<reference evidence="3" key="1">
    <citation type="journal article" date="2018" name="Proc. Natl. Acad. Sci. U.S.A.">
        <title>Linking secondary metabolites to gene clusters through genome sequencing of six diverse Aspergillus species.</title>
        <authorList>
            <person name="Kaerboelling I."/>
            <person name="Vesth T.C."/>
            <person name="Frisvad J.C."/>
            <person name="Nybo J.L."/>
            <person name="Theobald S."/>
            <person name="Kuo A."/>
            <person name="Bowyer P."/>
            <person name="Matsuda Y."/>
            <person name="Mondo S."/>
            <person name="Lyhne E.K."/>
            <person name="Kogle M.E."/>
            <person name="Clum A."/>
            <person name="Lipzen A."/>
            <person name="Salamov A."/>
            <person name="Ngan C.Y."/>
            <person name="Daum C."/>
            <person name="Chiniquy J."/>
            <person name="Barry K."/>
            <person name="LaButti K."/>
            <person name="Haridas S."/>
            <person name="Simmons B.A."/>
            <person name="Magnuson J.K."/>
            <person name="Mortensen U.H."/>
            <person name="Larsen T.O."/>
            <person name="Grigoriev I.V."/>
            <person name="Baker S.E."/>
            <person name="Andersen M.R."/>
        </authorList>
    </citation>
    <scope>NUCLEOTIDE SEQUENCE [LARGE SCALE GENOMIC DNA]</scope>
    <source>
        <strain evidence="3">IBT 16806</strain>
    </source>
</reference>
<keyword evidence="3" id="KW-1185">Reference proteome</keyword>
<dbReference type="EMBL" id="MSZS01000002">
    <property type="protein sequence ID" value="PKX96859.1"/>
    <property type="molecule type" value="Genomic_DNA"/>
</dbReference>
<evidence type="ECO:0000313" key="3">
    <source>
        <dbReference type="Proteomes" id="UP000234474"/>
    </source>
</evidence>
<evidence type="ECO:0000256" key="1">
    <source>
        <dbReference type="SAM" id="MobiDB-lite"/>
    </source>
</evidence>
<dbReference type="GeneID" id="36538963"/>
<gene>
    <name evidence="2" type="ORF">P174DRAFT_510016</name>
</gene>